<dbReference type="Pfam" id="PF06945">
    <property type="entry name" value="DUF1289"/>
    <property type="match status" value="1"/>
</dbReference>
<dbReference type="Proteomes" id="UP000023785">
    <property type="component" value="Unassembled WGS sequence"/>
</dbReference>
<gene>
    <name evidence="1" type="ORF">P256_02146</name>
</gene>
<accession>V2T5K5</accession>
<proteinExistence type="predicted"/>
<keyword evidence="2" id="KW-1185">Reference proteome</keyword>
<dbReference type="AlphaFoldDB" id="V2T5K5"/>
<dbReference type="eggNOG" id="COG3313">
    <property type="taxonomic scope" value="Bacteria"/>
</dbReference>
<dbReference type="EMBL" id="AYER01000009">
    <property type="protein sequence ID" value="ESK37713.1"/>
    <property type="molecule type" value="Genomic_DNA"/>
</dbReference>
<evidence type="ECO:0000313" key="2">
    <source>
        <dbReference type="Proteomes" id="UP000023785"/>
    </source>
</evidence>
<dbReference type="HOGENOM" id="CLU_108846_1_0_6"/>
<dbReference type="PANTHER" id="PTHR35175">
    <property type="entry name" value="DUF1289 DOMAIN-CONTAINING PROTEIN"/>
    <property type="match status" value="1"/>
</dbReference>
<name>V2T5K5_9GAMM</name>
<dbReference type="OrthoDB" id="5296987at2"/>
<sequence>MSNEHHTPALTPCAGRCSTVFGDHVCRGCRRFNHEVIKWNNYTAKQQLAVWKRLDEQLDKVLIPLLPHMNLEQVNLFLERKGIRLLPEATLGRRLYHALKLCEKNKKFSEESGLGISTNQVKPLWDNFENRILTLANASYELAWIRANSIGKNLIKMLEEE</sequence>
<dbReference type="InterPro" id="IPR010710">
    <property type="entry name" value="DUF1289"/>
</dbReference>
<dbReference type="STRING" id="1392540.P256_02146"/>
<reference evidence="1 2" key="1">
    <citation type="submission" date="2013-10" db="EMBL/GenBank/DDBJ databases">
        <title>The Genome Sequence of Acinetobacter nectaris CIP 110549.</title>
        <authorList>
            <consortium name="The Broad Institute Genomics Platform"/>
            <consortium name="The Broad Institute Genome Sequencing Center for Infectious Disease"/>
            <person name="Cerqueira G."/>
            <person name="Feldgarden M."/>
            <person name="Courvalin P."/>
            <person name="Grillot-Courvalin C."/>
            <person name="Clermont D."/>
            <person name="Rocha E."/>
            <person name="Yoon E.-J."/>
            <person name="Nemec A."/>
            <person name="Young S.K."/>
            <person name="Zeng Q."/>
            <person name="Gargeya S."/>
            <person name="Fitzgerald M."/>
            <person name="Abouelleil A."/>
            <person name="Alvarado L."/>
            <person name="Berlin A.M."/>
            <person name="Chapman S.B."/>
            <person name="Gainer-Dewar J."/>
            <person name="Goldberg J."/>
            <person name="Gnerre S."/>
            <person name="Griggs A."/>
            <person name="Gujja S."/>
            <person name="Hansen M."/>
            <person name="Howarth C."/>
            <person name="Imamovic A."/>
            <person name="Ireland A."/>
            <person name="Larimer J."/>
            <person name="McCowan C."/>
            <person name="Murphy C."/>
            <person name="Pearson M."/>
            <person name="Poon T.W."/>
            <person name="Priest M."/>
            <person name="Roberts A."/>
            <person name="Saif S."/>
            <person name="Shea T."/>
            <person name="Sykes S."/>
            <person name="Wortman J."/>
            <person name="Nusbaum C."/>
            <person name="Birren B."/>
        </authorList>
    </citation>
    <scope>NUCLEOTIDE SEQUENCE [LARGE SCALE GENOMIC DNA]</scope>
    <source>
        <strain evidence="1 2">CIP 110549</strain>
    </source>
</reference>
<dbReference type="PANTHER" id="PTHR35175:SF1">
    <property type="entry name" value="OXIDOREDUCTASE"/>
    <property type="match status" value="1"/>
</dbReference>
<evidence type="ECO:0008006" key="3">
    <source>
        <dbReference type="Google" id="ProtNLM"/>
    </source>
</evidence>
<dbReference type="PATRIC" id="fig|1392540.3.peg.2068"/>
<evidence type="ECO:0000313" key="1">
    <source>
        <dbReference type="EMBL" id="ESK37713.1"/>
    </source>
</evidence>
<organism evidence="1 2">
    <name type="scientific">Acinetobacter nectaris CIP 110549</name>
    <dbReference type="NCBI Taxonomy" id="1392540"/>
    <lineage>
        <taxon>Bacteria</taxon>
        <taxon>Pseudomonadati</taxon>
        <taxon>Pseudomonadota</taxon>
        <taxon>Gammaproteobacteria</taxon>
        <taxon>Moraxellales</taxon>
        <taxon>Moraxellaceae</taxon>
        <taxon>Acinetobacter</taxon>
    </lineage>
</organism>
<protein>
    <recommendedName>
        <fullName evidence="3">Fe-S protein</fullName>
    </recommendedName>
</protein>
<dbReference type="RefSeq" id="WP_023273759.1">
    <property type="nucleotide sequence ID" value="NZ_KI530735.1"/>
</dbReference>
<comment type="caution">
    <text evidence="1">The sequence shown here is derived from an EMBL/GenBank/DDBJ whole genome shotgun (WGS) entry which is preliminary data.</text>
</comment>